<dbReference type="CDD" id="cd20263">
    <property type="entry name" value="Complex1_LYR_NDUFB9_LYRM3"/>
    <property type="match status" value="1"/>
</dbReference>
<evidence type="ECO:0000256" key="4">
    <source>
        <dbReference type="ARBA" id="ARBA00022448"/>
    </source>
</evidence>
<sequence>MVYAPELRTHAQKVCTLYKKAMRQIEAYYGGARHVVRYHQVLLRNRFDANACVSDPKDQRLLYRIGEHELFMTQHPVPIAKFPRSVGIAGGVAHARVVEPPDWVLDYWHPLEKAQYPHYFKRRECRKKEYIDKWEKGELM</sequence>
<dbReference type="PANTHER" id="PTHR12868">
    <property type="entry name" value="NADH-UBIQUINONE OXIDOREDUCTASE B22 SUBUNIT"/>
    <property type="match status" value="1"/>
</dbReference>
<evidence type="ECO:0000256" key="12">
    <source>
        <dbReference type="ARBA" id="ARBA00032528"/>
    </source>
</evidence>
<evidence type="ECO:0000256" key="8">
    <source>
        <dbReference type="ARBA" id="ARBA00022990"/>
    </source>
</evidence>
<evidence type="ECO:0000256" key="3">
    <source>
        <dbReference type="ARBA" id="ARBA00018684"/>
    </source>
</evidence>
<gene>
    <name evidence="13" type="ORF">EEDITHA_LOCUS15856</name>
</gene>
<comment type="similarity">
    <text evidence="2">Belongs to the complex I LYR family.</text>
</comment>
<keyword evidence="10" id="KW-0472">Membrane</keyword>
<keyword evidence="8" id="KW-0007">Acetylation</keyword>
<dbReference type="GO" id="GO:0005743">
    <property type="term" value="C:mitochondrial inner membrane"/>
    <property type="evidence" value="ECO:0007669"/>
    <property type="project" value="UniProtKB-SubCell"/>
</dbReference>
<evidence type="ECO:0000256" key="6">
    <source>
        <dbReference type="ARBA" id="ARBA00022792"/>
    </source>
</evidence>
<dbReference type="EMBL" id="CAKOGL010000023">
    <property type="protein sequence ID" value="CAH2101062.1"/>
    <property type="molecule type" value="Genomic_DNA"/>
</dbReference>
<evidence type="ECO:0000313" key="14">
    <source>
        <dbReference type="Proteomes" id="UP001153954"/>
    </source>
</evidence>
<evidence type="ECO:0000256" key="10">
    <source>
        <dbReference type="ARBA" id="ARBA00023136"/>
    </source>
</evidence>
<evidence type="ECO:0000256" key="11">
    <source>
        <dbReference type="ARBA" id="ARBA00030192"/>
    </source>
</evidence>
<evidence type="ECO:0000256" key="7">
    <source>
        <dbReference type="ARBA" id="ARBA00022982"/>
    </source>
</evidence>
<keyword evidence="6" id="KW-0999">Mitochondrion inner membrane</keyword>
<dbReference type="PANTHER" id="PTHR12868:SF0">
    <property type="entry name" value="NADH DEHYDROGENASE [UBIQUINONE] 1 BETA SUBCOMPLEX SUBUNIT 9"/>
    <property type="match status" value="1"/>
</dbReference>
<dbReference type="GO" id="GO:0006120">
    <property type="term" value="P:mitochondrial electron transport, NADH to ubiquinone"/>
    <property type="evidence" value="ECO:0007669"/>
    <property type="project" value="InterPro"/>
</dbReference>
<keyword evidence="4" id="KW-0813">Transport</keyword>
<evidence type="ECO:0000256" key="5">
    <source>
        <dbReference type="ARBA" id="ARBA00022660"/>
    </source>
</evidence>
<proteinExistence type="inferred from homology"/>
<dbReference type="InterPro" id="IPR045292">
    <property type="entry name" value="Complex1_LYR_NDUFB9_LYRM3"/>
</dbReference>
<evidence type="ECO:0000256" key="2">
    <source>
        <dbReference type="ARBA" id="ARBA00009508"/>
    </source>
</evidence>
<protein>
    <recommendedName>
        <fullName evidence="3">NADH dehydrogenase [ubiquinone] 1 beta subcomplex subunit 9</fullName>
    </recommendedName>
    <alternativeName>
        <fullName evidence="11">Complex I-B22</fullName>
    </alternativeName>
    <alternativeName>
        <fullName evidence="12">NADH-ubiquinone oxidoreductase B22 subunit</fullName>
    </alternativeName>
</protein>
<dbReference type="Proteomes" id="UP001153954">
    <property type="component" value="Unassembled WGS sequence"/>
</dbReference>
<organism evidence="13 14">
    <name type="scientific">Euphydryas editha</name>
    <name type="common">Edith's checkerspot</name>
    <dbReference type="NCBI Taxonomy" id="104508"/>
    <lineage>
        <taxon>Eukaryota</taxon>
        <taxon>Metazoa</taxon>
        <taxon>Ecdysozoa</taxon>
        <taxon>Arthropoda</taxon>
        <taxon>Hexapoda</taxon>
        <taxon>Insecta</taxon>
        <taxon>Pterygota</taxon>
        <taxon>Neoptera</taxon>
        <taxon>Endopterygota</taxon>
        <taxon>Lepidoptera</taxon>
        <taxon>Glossata</taxon>
        <taxon>Ditrysia</taxon>
        <taxon>Papilionoidea</taxon>
        <taxon>Nymphalidae</taxon>
        <taxon>Nymphalinae</taxon>
        <taxon>Euphydryas</taxon>
    </lineage>
</organism>
<dbReference type="InterPro" id="IPR033034">
    <property type="entry name" value="NDUFB9"/>
</dbReference>
<evidence type="ECO:0000256" key="9">
    <source>
        <dbReference type="ARBA" id="ARBA00023128"/>
    </source>
</evidence>
<evidence type="ECO:0000313" key="13">
    <source>
        <dbReference type="EMBL" id="CAH2101062.1"/>
    </source>
</evidence>
<keyword evidence="7" id="KW-0249">Electron transport</keyword>
<accession>A0AAU9UT48</accession>
<reference evidence="13" key="1">
    <citation type="submission" date="2022-03" db="EMBL/GenBank/DDBJ databases">
        <authorList>
            <person name="Tunstrom K."/>
        </authorList>
    </citation>
    <scope>NUCLEOTIDE SEQUENCE</scope>
</reference>
<keyword evidence="14" id="KW-1185">Reference proteome</keyword>
<name>A0AAU9UT48_EUPED</name>
<comment type="subcellular location">
    <subcellularLocation>
        <location evidence="1">Mitochondrion inner membrane</location>
        <topology evidence="1">Peripheral membrane protein</topology>
        <orientation evidence="1">Matrix side</orientation>
    </subcellularLocation>
</comment>
<evidence type="ECO:0000256" key="1">
    <source>
        <dbReference type="ARBA" id="ARBA00004443"/>
    </source>
</evidence>
<comment type="caution">
    <text evidence="13">The sequence shown here is derived from an EMBL/GenBank/DDBJ whole genome shotgun (WGS) entry which is preliminary data.</text>
</comment>
<dbReference type="AlphaFoldDB" id="A0AAU9UT48"/>
<keyword evidence="9" id="KW-0496">Mitochondrion</keyword>
<keyword evidence="5" id="KW-0679">Respiratory chain</keyword>